<dbReference type="SUPFAM" id="SSF52058">
    <property type="entry name" value="L domain-like"/>
    <property type="match status" value="1"/>
</dbReference>
<dbReference type="Pfam" id="PF23598">
    <property type="entry name" value="LRR_14"/>
    <property type="match status" value="2"/>
</dbReference>
<feature type="domain" description="DUF4216" evidence="9">
    <location>
        <begin position="2030"/>
        <end position="2096"/>
    </location>
</feature>
<dbReference type="InterPro" id="IPR025312">
    <property type="entry name" value="DUF4216"/>
</dbReference>
<feature type="domain" description="Transposase-associated" evidence="11">
    <location>
        <begin position="1322"/>
        <end position="1398"/>
    </location>
</feature>
<gene>
    <name evidence="14" type="primary">OSJNBb0004A06.12</name>
</gene>
<dbReference type="SUPFAM" id="SSF52540">
    <property type="entry name" value="P-loop containing nucleoside triphosphate hydrolases"/>
    <property type="match status" value="2"/>
</dbReference>
<evidence type="ECO:0000259" key="12">
    <source>
        <dbReference type="Pfam" id="PF18052"/>
    </source>
</evidence>
<keyword evidence="4" id="KW-0547">Nucleotide-binding</keyword>
<evidence type="ECO:0000256" key="4">
    <source>
        <dbReference type="ARBA" id="ARBA00022741"/>
    </source>
</evidence>
<dbReference type="Pfam" id="PF18052">
    <property type="entry name" value="Rx_N"/>
    <property type="match status" value="1"/>
</dbReference>
<keyword evidence="6" id="KW-0175">Coiled coil</keyword>
<dbReference type="InterPro" id="IPR055414">
    <property type="entry name" value="LRR_R13L4/SHOC2-like"/>
</dbReference>
<dbReference type="PANTHER" id="PTHR48258:SF9">
    <property type="entry name" value="OS01G0348150 PROTEIN"/>
    <property type="match status" value="1"/>
</dbReference>
<dbReference type="GO" id="GO:0043531">
    <property type="term" value="F:ADP binding"/>
    <property type="evidence" value="ECO:0007669"/>
    <property type="project" value="InterPro"/>
</dbReference>
<evidence type="ECO:0000256" key="2">
    <source>
        <dbReference type="ARBA" id="ARBA00022614"/>
    </source>
</evidence>
<evidence type="ECO:0000259" key="13">
    <source>
        <dbReference type="Pfam" id="PF23598"/>
    </source>
</evidence>
<dbReference type="Pfam" id="PF13960">
    <property type="entry name" value="DUF4218"/>
    <property type="match status" value="1"/>
</dbReference>
<evidence type="ECO:0000256" key="3">
    <source>
        <dbReference type="ARBA" id="ARBA00022737"/>
    </source>
</evidence>
<dbReference type="InterPro" id="IPR027417">
    <property type="entry name" value="P-loop_NTPase"/>
</dbReference>
<evidence type="ECO:0000259" key="11">
    <source>
        <dbReference type="Pfam" id="PF13963"/>
    </source>
</evidence>
<dbReference type="SMART" id="SM00369">
    <property type="entry name" value="LRR_TYP"/>
    <property type="match status" value="5"/>
</dbReference>
<keyword evidence="2" id="KW-0433">Leucine-rich repeat</keyword>
<feature type="domain" description="NB-ARC" evidence="8">
    <location>
        <begin position="414"/>
        <end position="501"/>
    </location>
</feature>
<name>Q7G5B7_ORYSJ</name>
<evidence type="ECO:0000259" key="8">
    <source>
        <dbReference type="Pfam" id="PF00931"/>
    </source>
</evidence>
<dbReference type="Gene3D" id="3.40.50.300">
    <property type="entry name" value="P-loop containing nucleotide triphosphate hydrolases"/>
    <property type="match status" value="2"/>
</dbReference>
<feature type="compositionally biased region" description="Basic and acidic residues" evidence="7">
    <location>
        <begin position="1757"/>
        <end position="1778"/>
    </location>
</feature>
<dbReference type="InterPro" id="IPR032675">
    <property type="entry name" value="LRR_dom_sf"/>
</dbReference>
<reference evidence="15" key="2">
    <citation type="journal article" date="2008" name="Nucleic Acids Res.">
        <title>The rice annotation project database (RAP-DB): 2008 update.</title>
        <authorList>
            <consortium name="The rice annotation project (RAP)"/>
        </authorList>
    </citation>
    <scope>GENOME REANNOTATION</scope>
    <source>
        <strain evidence="15">cv. Nipponbare</strain>
    </source>
</reference>
<dbReference type="EMBL" id="AC099734">
    <property type="protein sequence ID" value="AAN11195.1"/>
    <property type="molecule type" value="Genomic_DNA"/>
</dbReference>
<dbReference type="Pfam" id="PF02992">
    <property type="entry name" value="Transposase_21"/>
    <property type="match status" value="1"/>
</dbReference>
<feature type="domain" description="Disease resistance R13L4/SHOC-2-like LRR" evidence="13">
    <location>
        <begin position="994"/>
        <end position="1157"/>
    </location>
</feature>
<feature type="domain" description="DUF4218" evidence="10">
    <location>
        <begin position="1805"/>
        <end position="1905"/>
    </location>
</feature>
<organism evidence="14 15">
    <name type="scientific">Oryza sativa subsp. japonica</name>
    <name type="common">Rice</name>
    <dbReference type="NCBI Taxonomy" id="39947"/>
    <lineage>
        <taxon>Eukaryota</taxon>
        <taxon>Viridiplantae</taxon>
        <taxon>Streptophyta</taxon>
        <taxon>Embryophyta</taxon>
        <taxon>Tracheophyta</taxon>
        <taxon>Spermatophyta</taxon>
        <taxon>Magnoliopsida</taxon>
        <taxon>Liliopsida</taxon>
        <taxon>Poales</taxon>
        <taxon>Poaceae</taxon>
        <taxon>BOP clade</taxon>
        <taxon>Oryzoideae</taxon>
        <taxon>Oryzeae</taxon>
        <taxon>Oryzinae</taxon>
        <taxon>Oryza</taxon>
        <taxon>Oryza sativa</taxon>
    </lineage>
</organism>
<comment type="similarity">
    <text evidence="1">Belongs to the disease resistance NB-LRR family.</text>
</comment>
<evidence type="ECO:0000313" key="15">
    <source>
        <dbReference type="Proteomes" id="UP000000763"/>
    </source>
</evidence>
<dbReference type="Proteomes" id="UP000000763">
    <property type="component" value="Chromosome 10"/>
</dbReference>
<feature type="domain" description="NB-ARC" evidence="8">
    <location>
        <begin position="170"/>
        <end position="230"/>
    </location>
</feature>
<sequence>MEAAGAGEAVAMTAAATGALGPVIEKLGDLLRNEHMAALEGSRGDIEFIKSELEPLRSLLLRIWDKEDRLDAACKEWMAEARMLSYDMEDAIDGFRFMLAVEAAAATSPFEGMRNQVQELVNRCCEKQWITEAIIDADAPAALSSSPSLPRKNASELVEVDEKKAELIKLLKHKERVCIHGSAGMGKTTLAGLAYQAVSEQFDCRTFVSVCPSQSMMHVLTSITSEVIASAIIKAISDKQRELTVNNNTAPTTQGTGEADEQCLIDSILELLTYRRQVTDSSAPVAGTGIADGAKTDGSALPTTDTATLASTGIADTKTDGSSVALAGTGGIGDAKTESAPHAATGADNTKKALIDRISTRFVTNKRKLNASAQLAGAGVDDDKQYLVNIVLKLLGEKRKVTDCAPVAGTTDVEDDEQYLVDILSQFLADQRYLVIVDDIWHCQQWEVIRKSLVKNDRGSRIIMTTRVNSVVEKCCKDDHAVVCEVTALSMDAAVALSEKIFNVHTAPSDKKSCSSIAKLSGRMPLAIICISAAVAQLLSPPSATNRFDVALCQALKGFAEIPCMKPLVESLVLGYHCLPPHLKTCLLECSIYTPNQRFERDDLIRIWMDEGFADEEQAPGYFEELVKWGYISISPAEGRRHSRVAEYEISAVVLAFLRFQAEEHGFVASAGYFSNIESLCGRRHSRISVQGGLGSWVVSRLDFSCMRTLVVFGRASLIPFDRLSHLRVLHLDEEDTSLEGAADLYNFPDLGDDDLVDICELLLLRYVKLKGCKITMLPPQIGQLKLLETLDVRGTGVRELPREIGELQRLKTLNVSNTAVTQVPKEIGKLHMLKTLDVSDTNVRELPAEIRELENLETLDVSNTMVAKLPREIRALQLLKTLHVSGIDVTETELAEEIGQLQHLETLDVSNTKVAKLPMEIWNLQQLKTLNISNTNVRELPWEAGQRSNSISVVAGNKDSPKVVNLLEGAVDNYGHICSRENISITLFDRFGSSWEPIPVARFKIPGKHISLPDWLNKETLSDISSLEINLWKLREDDLKILQEMPKLQVLALRVEVLPRTAITGAGFSRLESFCVDCRVPRLSFQSEAMPVLKHLQFKFYAFRATKQEPMGIVHLSSLRSVDFRCASGYTTDAPGIREIINQVRKEAKEHRNRITLCINTKEIVHDIVAGSTGTAGSSAGVALMGDDKKPIDGTSKEGVMIQRVIREVKLKARALWHAIKKAGADPQDEMMALDALCSAVQSEMMTVTFDGSLGLPSSVGHPAVARHRYPLTCDGPEGKAVTGRLIPLTGNSIEARQSSLFTNRLGGQGGDFLLKFKMDRRWMYYAHRSSTEYREGVTEFVIFADNDRKSRMSMHMLCPCRDCKNEQMIEDSDEVHAHLIMNGFMKKYICWTKHGEQEAPDVTAEEVLDQDVENTAGAVAREGMFVPSPLGGETIDLDTQCLSTMLHDIEDAKDNNRDFEKFRIRCLDVCPVCGASRYKREKSEGEGSKSKRGGPAKVVWYLPIAERMKRMFANKEQAKLVRWHAEERKVDSMLRHLADLVQWRTIDKIYQEFSNEPRNMRFTMCTDDINPFGDLSSRHSTWPVLLVNYNLPPWLCFKRKYIMLAMLIQGLRQPGNDIDVFLEPIIDDFERLWNDGTRTWDAYAQEYFNLHAMLFCTINDYLALGNLSGQTVKGKWACSECMEETRSKWLKHSHKTVYMGRRRFLPRYHPYRNMKKNFKGHRDTVGPPAELTGTEVHNLVMGITNKFGKKRKVGKTKEKSTSKEKTEEHVEKQKTKERSMNILPPKVRHTIQRLYSFFHAIGQKIIDPEGLDELQAELVRTLCHLEMYFSPTFFDIMEHLPVHLVRQTKCCGLAFMTQMYPCERYLGILKGYVRNRSHPEGSIIESYTTEEVIDFCVDYMSETSSIGLPRSHHEGRLDGVGTVGRKTVRLDWKVYDKAHFTVLQHMTNVVLYIDEHLAVLRQENPGRSESWGPEWSATTWQGYDINGYTFHTVKQDSKCTVQNSGLRIEAASDGGRRVQYYGRVEQILELDYLKFKVPLFHCRWVDLRNVKVDNEGFTTVNLANNAYKDEPFVLAKQVVQVFYIVDPCNKKLHVVREGKRRIVGLDNIADEDDYNQHVHGIGQEIPLEEEEEEDDVQYARVDHEEGLFL</sequence>
<reference evidence="15" key="1">
    <citation type="journal article" date="2005" name="Nature">
        <title>The map-based sequence of the rice genome.</title>
        <authorList>
            <consortium name="International rice genome sequencing project (IRGSP)"/>
            <person name="Matsumoto T."/>
            <person name="Wu J."/>
            <person name="Kanamori H."/>
            <person name="Katayose Y."/>
            <person name="Fujisawa M."/>
            <person name="Namiki N."/>
            <person name="Mizuno H."/>
            <person name="Yamamoto K."/>
            <person name="Antonio B.A."/>
            <person name="Baba T."/>
            <person name="Sakata K."/>
            <person name="Nagamura Y."/>
            <person name="Aoki H."/>
            <person name="Arikawa K."/>
            <person name="Arita K."/>
            <person name="Bito T."/>
            <person name="Chiden Y."/>
            <person name="Fujitsuka N."/>
            <person name="Fukunaka R."/>
            <person name="Hamada M."/>
            <person name="Harada C."/>
            <person name="Hayashi A."/>
            <person name="Hijishita S."/>
            <person name="Honda M."/>
            <person name="Hosokawa S."/>
            <person name="Ichikawa Y."/>
            <person name="Idonuma A."/>
            <person name="Iijima M."/>
            <person name="Ikeda M."/>
            <person name="Ikeno M."/>
            <person name="Ito K."/>
            <person name="Ito S."/>
            <person name="Ito T."/>
            <person name="Ito Y."/>
            <person name="Ito Y."/>
            <person name="Iwabuchi A."/>
            <person name="Kamiya K."/>
            <person name="Karasawa W."/>
            <person name="Kurita K."/>
            <person name="Katagiri S."/>
            <person name="Kikuta A."/>
            <person name="Kobayashi H."/>
            <person name="Kobayashi N."/>
            <person name="Machita K."/>
            <person name="Maehara T."/>
            <person name="Masukawa M."/>
            <person name="Mizubayashi T."/>
            <person name="Mukai Y."/>
            <person name="Nagasaki H."/>
            <person name="Nagata Y."/>
            <person name="Naito S."/>
            <person name="Nakashima M."/>
            <person name="Nakama Y."/>
            <person name="Nakamichi Y."/>
            <person name="Nakamura M."/>
            <person name="Meguro A."/>
            <person name="Negishi M."/>
            <person name="Ohta I."/>
            <person name="Ohta T."/>
            <person name="Okamoto M."/>
            <person name="Ono N."/>
            <person name="Saji S."/>
            <person name="Sakaguchi M."/>
            <person name="Sakai K."/>
            <person name="Shibata M."/>
            <person name="Shimokawa T."/>
            <person name="Song J."/>
            <person name="Takazaki Y."/>
            <person name="Terasawa K."/>
            <person name="Tsugane M."/>
            <person name="Tsuji K."/>
            <person name="Ueda S."/>
            <person name="Waki K."/>
            <person name="Yamagata H."/>
            <person name="Yamamoto M."/>
            <person name="Yamamoto S."/>
            <person name="Yamane H."/>
            <person name="Yoshiki S."/>
            <person name="Yoshihara R."/>
            <person name="Yukawa K."/>
            <person name="Zhong H."/>
            <person name="Yano M."/>
            <person name="Yuan Q."/>
            <person name="Ouyang S."/>
            <person name="Liu J."/>
            <person name="Jones K.M."/>
            <person name="Gansberger K."/>
            <person name="Moffat K."/>
            <person name="Hill J."/>
            <person name="Bera J."/>
            <person name="Fadrosh D."/>
            <person name="Jin S."/>
            <person name="Johri S."/>
            <person name="Kim M."/>
            <person name="Overton L."/>
            <person name="Reardon M."/>
            <person name="Tsitrin T."/>
            <person name="Vuong H."/>
            <person name="Weaver B."/>
            <person name="Ciecko A."/>
            <person name="Tallon L."/>
            <person name="Jackson J."/>
            <person name="Pai G."/>
            <person name="Aken S.V."/>
            <person name="Utterback T."/>
            <person name="Reidmuller S."/>
            <person name="Feldblyum T."/>
            <person name="Hsiao J."/>
            <person name="Zismann V."/>
            <person name="Iobst S."/>
            <person name="de Vazeille A.R."/>
            <person name="Buell C.R."/>
            <person name="Ying K."/>
            <person name="Li Y."/>
            <person name="Lu T."/>
            <person name="Huang Y."/>
            <person name="Zhao Q."/>
            <person name="Feng Q."/>
            <person name="Zhang L."/>
            <person name="Zhu J."/>
            <person name="Weng Q."/>
            <person name="Mu J."/>
            <person name="Lu Y."/>
            <person name="Fan D."/>
            <person name="Liu Y."/>
            <person name="Guan J."/>
            <person name="Zhang Y."/>
            <person name="Yu S."/>
            <person name="Liu X."/>
            <person name="Zhang Y."/>
            <person name="Hong G."/>
            <person name="Han B."/>
            <person name="Choisne N."/>
            <person name="Demange N."/>
            <person name="Orjeda G."/>
            <person name="Samain S."/>
            <person name="Cattolico L."/>
            <person name="Pelletier E."/>
            <person name="Couloux A."/>
            <person name="Segurens B."/>
            <person name="Wincker P."/>
            <person name="D'Hont A."/>
            <person name="Scarpelli C."/>
            <person name="Weissenbach J."/>
            <person name="Salanoubat M."/>
            <person name="Quetier F."/>
            <person name="Yu Y."/>
            <person name="Kim H.R."/>
            <person name="Rambo T."/>
            <person name="Currie J."/>
            <person name="Collura K."/>
            <person name="Luo M."/>
            <person name="Yang T."/>
            <person name="Ammiraju J.S.S."/>
            <person name="Engler F."/>
            <person name="Soderlund C."/>
            <person name="Wing R.A."/>
            <person name="Palmer L.E."/>
            <person name="de la Bastide M."/>
            <person name="Spiegel L."/>
            <person name="Nascimento L."/>
            <person name="Zutavern T."/>
            <person name="O'Shaughnessy A."/>
            <person name="Dike S."/>
            <person name="Dedhia N."/>
            <person name="Preston R."/>
            <person name="Balija V."/>
            <person name="McCombie W.R."/>
            <person name="Chow T."/>
            <person name="Chen H."/>
            <person name="Chung M."/>
            <person name="Chen C."/>
            <person name="Shaw J."/>
            <person name="Wu H."/>
            <person name="Hsiao K."/>
            <person name="Chao Y."/>
            <person name="Chu M."/>
            <person name="Cheng C."/>
            <person name="Hour A."/>
            <person name="Lee P."/>
            <person name="Lin S."/>
            <person name="Lin Y."/>
            <person name="Liou J."/>
            <person name="Liu S."/>
            <person name="Hsing Y."/>
            <person name="Raghuvanshi S."/>
            <person name="Mohanty A."/>
            <person name="Bharti A.K."/>
            <person name="Gaur A."/>
            <person name="Gupta V."/>
            <person name="Kumar D."/>
            <person name="Ravi V."/>
            <person name="Vij S."/>
            <person name="Kapur A."/>
            <person name="Khurana P."/>
            <person name="Khurana P."/>
            <person name="Khurana J.P."/>
            <person name="Tyagi A.K."/>
            <person name="Gaikwad K."/>
            <person name="Singh A."/>
            <person name="Dalal V."/>
            <person name="Srivastava S."/>
            <person name="Dixit A."/>
            <person name="Pal A.K."/>
            <person name="Ghazi I.A."/>
            <person name="Yadav M."/>
            <person name="Pandit A."/>
            <person name="Bhargava A."/>
            <person name="Sureshbabu K."/>
            <person name="Batra K."/>
            <person name="Sharma T.R."/>
            <person name="Mohapatra T."/>
            <person name="Singh N.K."/>
            <person name="Messing J."/>
            <person name="Nelson A.B."/>
            <person name="Fuks G."/>
            <person name="Kavchok S."/>
            <person name="Keizer G."/>
            <person name="Linton E."/>
            <person name="Llaca V."/>
            <person name="Song R."/>
            <person name="Tanyolac B."/>
            <person name="Young S."/>
            <person name="Ho-Il K."/>
            <person name="Hahn J.H."/>
            <person name="Sangsakoo G."/>
            <person name="Vanavichit A."/>
            <person name="de Mattos Luiz.A.T."/>
            <person name="Zimmer P.D."/>
            <person name="Malone G."/>
            <person name="Dellagostin O."/>
            <person name="de Oliveira A.C."/>
            <person name="Bevan M."/>
            <person name="Bancroft I."/>
            <person name="Minx P."/>
            <person name="Cordum H."/>
            <person name="Wilson R."/>
            <person name="Cheng Z."/>
            <person name="Jin W."/>
            <person name="Jiang J."/>
            <person name="Leong S.A."/>
            <person name="Iwama H."/>
            <person name="Gojobori T."/>
            <person name="Itoh T."/>
            <person name="Niimura Y."/>
            <person name="Fujii Y."/>
            <person name="Habara T."/>
            <person name="Sakai H."/>
            <person name="Sato Y."/>
            <person name="Wilson G."/>
            <person name="Kumar K."/>
            <person name="McCouch S."/>
            <person name="Juretic N."/>
            <person name="Hoen D."/>
            <person name="Wright S."/>
            <person name="Bruskiewich R."/>
            <person name="Bureau T."/>
            <person name="Miyao A."/>
            <person name="Hirochika H."/>
            <person name="Nishikawa T."/>
            <person name="Kadowaki K."/>
            <person name="Sugiura M."/>
            <person name="Burr B."/>
            <person name="Sasaki T."/>
        </authorList>
    </citation>
    <scope>NUCLEOTIDE SEQUENCE [LARGE SCALE GENOMIC DNA]</scope>
    <source>
        <strain evidence="15">cv. Nipponbare</strain>
    </source>
</reference>
<evidence type="ECO:0000259" key="10">
    <source>
        <dbReference type="Pfam" id="PF13960"/>
    </source>
</evidence>
<dbReference type="InterPro" id="IPR025452">
    <property type="entry name" value="DUF4218"/>
</dbReference>
<feature type="domain" description="Disease resistance R13L4/SHOC-2-like LRR" evidence="13">
    <location>
        <begin position="804"/>
        <end position="910"/>
    </location>
</feature>
<dbReference type="InterPro" id="IPR029480">
    <property type="entry name" value="Transpos_assoc"/>
</dbReference>
<dbReference type="PANTHER" id="PTHR48258">
    <property type="entry name" value="DUF4218 DOMAIN-CONTAINING PROTEIN-RELATED"/>
    <property type="match status" value="1"/>
</dbReference>
<evidence type="ECO:0000256" key="1">
    <source>
        <dbReference type="ARBA" id="ARBA00008894"/>
    </source>
</evidence>
<dbReference type="InterPro" id="IPR036388">
    <property type="entry name" value="WH-like_DNA-bd_sf"/>
</dbReference>
<dbReference type="InterPro" id="IPR004242">
    <property type="entry name" value="Transposase_21"/>
</dbReference>
<evidence type="ECO:0000256" key="7">
    <source>
        <dbReference type="SAM" id="MobiDB-lite"/>
    </source>
</evidence>
<dbReference type="Pfam" id="PF00931">
    <property type="entry name" value="NB-ARC"/>
    <property type="match status" value="2"/>
</dbReference>
<keyword evidence="3" id="KW-0677">Repeat</keyword>
<evidence type="ECO:0000256" key="6">
    <source>
        <dbReference type="ARBA" id="ARBA00023054"/>
    </source>
</evidence>
<evidence type="ECO:0000313" key="14">
    <source>
        <dbReference type="EMBL" id="AAN11195.1"/>
    </source>
</evidence>
<dbReference type="InterPro" id="IPR002182">
    <property type="entry name" value="NB-ARC"/>
</dbReference>
<dbReference type="GO" id="GO:0006952">
    <property type="term" value="P:defense response"/>
    <property type="evidence" value="ECO:0007669"/>
    <property type="project" value="UniProtKB-KW"/>
</dbReference>
<dbReference type="InterPro" id="IPR003591">
    <property type="entry name" value="Leu-rich_rpt_typical-subtyp"/>
</dbReference>
<dbReference type="Gene3D" id="3.80.10.10">
    <property type="entry name" value="Ribonuclease Inhibitor"/>
    <property type="match status" value="2"/>
</dbReference>
<feature type="region of interest" description="Disordered" evidence="7">
    <location>
        <begin position="1752"/>
        <end position="1778"/>
    </location>
</feature>
<dbReference type="InterPro" id="IPR041118">
    <property type="entry name" value="Rx_N"/>
</dbReference>
<feature type="domain" description="Disease resistance N-terminal" evidence="12">
    <location>
        <begin position="19"/>
        <end position="98"/>
    </location>
</feature>
<dbReference type="Gene3D" id="1.20.5.4130">
    <property type="match status" value="1"/>
</dbReference>
<accession>Q7G5B7</accession>
<evidence type="ECO:0000259" key="9">
    <source>
        <dbReference type="Pfam" id="PF13952"/>
    </source>
</evidence>
<dbReference type="Gene3D" id="1.10.10.10">
    <property type="entry name" value="Winged helix-like DNA-binding domain superfamily/Winged helix DNA-binding domain"/>
    <property type="match status" value="1"/>
</dbReference>
<dbReference type="PRINTS" id="PR00364">
    <property type="entry name" value="DISEASERSIST"/>
</dbReference>
<dbReference type="GO" id="GO:0051707">
    <property type="term" value="P:response to other organism"/>
    <property type="evidence" value="ECO:0007669"/>
    <property type="project" value="UniProtKB-ARBA"/>
</dbReference>
<proteinExistence type="inferred from homology"/>
<dbReference type="Pfam" id="PF13963">
    <property type="entry name" value="Transpos_assoc"/>
    <property type="match status" value="1"/>
</dbReference>
<dbReference type="Pfam" id="PF13952">
    <property type="entry name" value="DUF4216"/>
    <property type="match status" value="1"/>
</dbReference>
<evidence type="ECO:0000256" key="5">
    <source>
        <dbReference type="ARBA" id="ARBA00022821"/>
    </source>
</evidence>
<protein>
    <submittedName>
        <fullName evidence="14">Retrotransposable elements TNP2</fullName>
    </submittedName>
</protein>
<keyword evidence="5" id="KW-0611">Plant defense</keyword>